<dbReference type="EMBL" id="CP079105">
    <property type="protein sequence ID" value="QXQ15443.1"/>
    <property type="molecule type" value="Genomic_DNA"/>
</dbReference>
<feature type="compositionally biased region" description="Gly residues" evidence="1">
    <location>
        <begin position="61"/>
        <end position="70"/>
    </location>
</feature>
<feature type="transmembrane region" description="Helical" evidence="2">
    <location>
        <begin position="126"/>
        <end position="147"/>
    </location>
</feature>
<keyword evidence="2" id="KW-0812">Transmembrane</keyword>
<feature type="compositionally biased region" description="Basic and acidic residues" evidence="1">
    <location>
        <begin position="1"/>
        <end position="24"/>
    </location>
</feature>
<name>A0ABX8SC48_9ACTN</name>
<gene>
    <name evidence="3" type="ORF">KV203_09135</name>
</gene>
<keyword evidence="2" id="KW-1133">Transmembrane helix</keyword>
<evidence type="ECO:0000256" key="1">
    <source>
        <dbReference type="SAM" id="MobiDB-lite"/>
    </source>
</evidence>
<evidence type="ECO:0000256" key="2">
    <source>
        <dbReference type="SAM" id="Phobius"/>
    </source>
</evidence>
<feature type="compositionally biased region" description="Pro residues" evidence="1">
    <location>
        <begin position="27"/>
        <end position="40"/>
    </location>
</feature>
<evidence type="ECO:0000313" key="3">
    <source>
        <dbReference type="EMBL" id="QXQ15443.1"/>
    </source>
</evidence>
<evidence type="ECO:0000313" key="4">
    <source>
        <dbReference type="Proteomes" id="UP000887023"/>
    </source>
</evidence>
<protein>
    <submittedName>
        <fullName evidence="3">Uncharacterized protein</fullName>
    </submittedName>
</protein>
<sequence>MTHEVGGNPREDVGPELGGRHERATPPGDPPHSPTPPPSTSVPTPGRRRARHQLPTSGYAPIGGAGGGQYGVPVEPPTPVGLPVVVPDVEGEPPPPPAPRRLSDQSTDKTTDDDLRIEQPDRPSRVAAGIGAALLIGLLLSVLVLVWSPWS</sequence>
<accession>A0ABX8SC48</accession>
<proteinExistence type="predicted"/>
<dbReference type="RefSeq" id="WP_157079710.1">
    <property type="nucleotide sequence ID" value="NZ_CBCRUZ010000001.1"/>
</dbReference>
<dbReference type="Proteomes" id="UP000887023">
    <property type="component" value="Chromosome"/>
</dbReference>
<keyword evidence="4" id="KW-1185">Reference proteome</keyword>
<organism evidence="3 4">
    <name type="scientific">Skermania pinensis</name>
    <dbReference type="NCBI Taxonomy" id="39122"/>
    <lineage>
        <taxon>Bacteria</taxon>
        <taxon>Bacillati</taxon>
        <taxon>Actinomycetota</taxon>
        <taxon>Actinomycetes</taxon>
        <taxon>Mycobacteriales</taxon>
        <taxon>Gordoniaceae</taxon>
        <taxon>Skermania</taxon>
    </lineage>
</organism>
<feature type="compositionally biased region" description="Basic and acidic residues" evidence="1">
    <location>
        <begin position="101"/>
        <end position="123"/>
    </location>
</feature>
<reference evidence="3" key="1">
    <citation type="submission" date="2021-07" db="EMBL/GenBank/DDBJ databases">
        <title>Candidatus Kaistella beijingensis sp. nov. isolated from a municipal wastewater treatment plant is involved in sludge foaming.</title>
        <authorList>
            <person name="Song Y."/>
            <person name="Liu S.-J."/>
        </authorList>
    </citation>
    <scope>NUCLEOTIDE SEQUENCE</scope>
    <source>
        <strain evidence="3">DSM 43998</strain>
    </source>
</reference>
<feature type="region of interest" description="Disordered" evidence="1">
    <location>
        <begin position="1"/>
        <end position="123"/>
    </location>
</feature>
<keyword evidence="2" id="KW-0472">Membrane</keyword>